<name>A0ABS0CWY8_9NOCA</name>
<dbReference type="Proteomes" id="UP000702209">
    <property type="component" value="Unassembled WGS sequence"/>
</dbReference>
<keyword evidence="3" id="KW-1185">Reference proteome</keyword>
<gene>
    <name evidence="2" type="ORF">IU459_26720</name>
</gene>
<comment type="caution">
    <text evidence="2">The sequence shown here is derived from an EMBL/GenBank/DDBJ whole genome shotgun (WGS) entry which is preliminary data.</text>
</comment>
<dbReference type="Gene3D" id="3.60.40.10">
    <property type="entry name" value="PPM-type phosphatase domain"/>
    <property type="match status" value="1"/>
</dbReference>
<protein>
    <submittedName>
        <fullName evidence="2">Serine/threonine protein phosphatase</fullName>
    </submittedName>
</protein>
<organism evidence="2 3">
    <name type="scientific">Nocardia amamiensis</name>
    <dbReference type="NCBI Taxonomy" id="404578"/>
    <lineage>
        <taxon>Bacteria</taxon>
        <taxon>Bacillati</taxon>
        <taxon>Actinomycetota</taxon>
        <taxon>Actinomycetes</taxon>
        <taxon>Mycobacteriales</taxon>
        <taxon>Nocardiaceae</taxon>
        <taxon>Nocardia</taxon>
    </lineage>
</organism>
<evidence type="ECO:0000313" key="3">
    <source>
        <dbReference type="Proteomes" id="UP000702209"/>
    </source>
</evidence>
<sequence length="252" mass="25852">MPRIRTLGIGTARAGSVSRRGARSINADAVAVETDAVTGATAFVVADGVGDHLLSAKAARTAAAVAARVGARQGAQAAILAAQRELRQTVPEPSADSVLVVAVLPAMGGSEGPCEVAWVGDCRAYRWNGRVLHQITTDHTVEELFRARGVVPSPRMGHVVTTSVRTVRPDEIGYAVTGASTGRLLLSTDGVHKRLGIATIKAMLAEDGTIATVASTLVDTALRAGGTDNATALVVDVPSRTEEETGAADANS</sequence>
<evidence type="ECO:0000259" key="1">
    <source>
        <dbReference type="PROSITE" id="PS51746"/>
    </source>
</evidence>
<dbReference type="CDD" id="cd00143">
    <property type="entry name" value="PP2Cc"/>
    <property type="match status" value="1"/>
</dbReference>
<accession>A0ABS0CWY8</accession>
<dbReference type="SUPFAM" id="SSF81606">
    <property type="entry name" value="PP2C-like"/>
    <property type="match status" value="1"/>
</dbReference>
<dbReference type="SMART" id="SM00332">
    <property type="entry name" value="PP2Cc"/>
    <property type="match status" value="1"/>
</dbReference>
<dbReference type="InterPro" id="IPR036457">
    <property type="entry name" value="PPM-type-like_dom_sf"/>
</dbReference>
<feature type="domain" description="PPM-type phosphatase" evidence="1">
    <location>
        <begin position="13"/>
        <end position="237"/>
    </location>
</feature>
<proteinExistence type="predicted"/>
<dbReference type="InterPro" id="IPR001932">
    <property type="entry name" value="PPM-type_phosphatase-like_dom"/>
</dbReference>
<dbReference type="EMBL" id="JADLQX010000023">
    <property type="protein sequence ID" value="MBF6301111.1"/>
    <property type="molecule type" value="Genomic_DNA"/>
</dbReference>
<evidence type="ECO:0000313" key="2">
    <source>
        <dbReference type="EMBL" id="MBF6301111.1"/>
    </source>
</evidence>
<dbReference type="PROSITE" id="PS51746">
    <property type="entry name" value="PPM_2"/>
    <property type="match status" value="1"/>
</dbReference>
<reference evidence="2 3" key="1">
    <citation type="submission" date="2020-10" db="EMBL/GenBank/DDBJ databases">
        <title>Identification of Nocardia species via Next-generation sequencing and recognition of intraspecies genetic diversity.</title>
        <authorList>
            <person name="Li P."/>
            <person name="Li P."/>
            <person name="Lu B."/>
        </authorList>
    </citation>
    <scope>NUCLEOTIDE SEQUENCE [LARGE SCALE GENOMIC DNA]</scope>
    <source>
        <strain evidence="2 3">BJ06-0157</strain>
    </source>
</reference>